<feature type="chain" id="PRO_5002957617" description="Extra-cytoplasmic solute receptor" evidence="2">
    <location>
        <begin position="29"/>
        <end position="329"/>
    </location>
</feature>
<dbReference type="Pfam" id="PF03401">
    <property type="entry name" value="TctC"/>
    <property type="match status" value="1"/>
</dbReference>
<dbReference type="Gene3D" id="3.40.190.10">
    <property type="entry name" value="Periplasmic binding protein-like II"/>
    <property type="match status" value="1"/>
</dbReference>
<feature type="signal peptide" evidence="2">
    <location>
        <begin position="1"/>
        <end position="28"/>
    </location>
</feature>
<dbReference type="InterPro" id="IPR005064">
    <property type="entry name" value="BUG"/>
</dbReference>
<reference evidence="3 4" key="1">
    <citation type="submission" date="2009-05" db="EMBL/GenBank/DDBJ databases">
        <title>The draft genome of Acidovorax delafieldii 2AN.</title>
        <authorList>
            <consortium name="US DOE Joint Genome Institute (JGI-PGF)"/>
            <person name="Lucas S."/>
            <person name="Copeland A."/>
            <person name="Lapidus A."/>
            <person name="Glavina del Rio T."/>
            <person name="Tice H."/>
            <person name="Bruce D."/>
            <person name="Goodwin L."/>
            <person name="Pitluck S."/>
            <person name="Larimer F."/>
            <person name="Land M.L."/>
            <person name="Hauser L."/>
            <person name="Shelobolina E.S."/>
            <person name="Picardal F."/>
            <person name="Roden E."/>
            <person name="Emerson D."/>
        </authorList>
    </citation>
    <scope>NUCLEOTIDE SEQUENCE [LARGE SCALE GENOMIC DNA]</scope>
    <source>
        <strain evidence="3 4">2AN</strain>
    </source>
</reference>
<dbReference type="RefSeq" id="WP_005797665.1">
    <property type="nucleotide sequence ID" value="NZ_ACQT01000107.1"/>
</dbReference>
<dbReference type="Gene3D" id="3.40.190.150">
    <property type="entry name" value="Bordetella uptake gene, domain 1"/>
    <property type="match status" value="1"/>
</dbReference>
<gene>
    <name evidence="3" type="ORF">AcdelDRAFT_2774</name>
</gene>
<comment type="caution">
    <text evidence="3">The sequence shown here is derived from an EMBL/GenBank/DDBJ whole genome shotgun (WGS) entry which is preliminary data.</text>
</comment>
<keyword evidence="4" id="KW-1185">Reference proteome</keyword>
<evidence type="ECO:0000256" key="1">
    <source>
        <dbReference type="ARBA" id="ARBA00006987"/>
    </source>
</evidence>
<dbReference type="SUPFAM" id="SSF53850">
    <property type="entry name" value="Periplasmic binding protein-like II"/>
    <property type="match status" value="1"/>
</dbReference>
<evidence type="ECO:0000313" key="4">
    <source>
        <dbReference type="Proteomes" id="UP000003856"/>
    </source>
</evidence>
<comment type="similarity">
    <text evidence="1">Belongs to the UPF0065 (bug) family.</text>
</comment>
<evidence type="ECO:0000313" key="3">
    <source>
        <dbReference type="EMBL" id="EER59662.1"/>
    </source>
</evidence>
<dbReference type="OrthoDB" id="8678477at2"/>
<proteinExistence type="inferred from homology"/>
<dbReference type="AlphaFoldDB" id="C5T794"/>
<evidence type="ECO:0008006" key="5">
    <source>
        <dbReference type="Google" id="ProtNLM"/>
    </source>
</evidence>
<accession>C5T794</accession>
<dbReference type="InterPro" id="IPR042100">
    <property type="entry name" value="Bug_dom1"/>
</dbReference>
<dbReference type="PATRIC" id="fig|573060.9.peg.2304"/>
<dbReference type="PANTHER" id="PTHR42928">
    <property type="entry name" value="TRICARBOXYLATE-BINDING PROTEIN"/>
    <property type="match status" value="1"/>
</dbReference>
<dbReference type="Proteomes" id="UP000003856">
    <property type="component" value="Unassembled WGS sequence"/>
</dbReference>
<evidence type="ECO:0000256" key="2">
    <source>
        <dbReference type="SAM" id="SignalP"/>
    </source>
</evidence>
<name>C5T794_ACIDE</name>
<dbReference type="EMBL" id="ACQT01000107">
    <property type="protein sequence ID" value="EER59662.1"/>
    <property type="molecule type" value="Genomic_DNA"/>
</dbReference>
<dbReference type="PIRSF" id="PIRSF017082">
    <property type="entry name" value="YflP"/>
    <property type="match status" value="1"/>
</dbReference>
<organism evidence="3 4">
    <name type="scientific">Acidovorax delafieldii 2AN</name>
    <dbReference type="NCBI Taxonomy" id="573060"/>
    <lineage>
        <taxon>Bacteria</taxon>
        <taxon>Pseudomonadati</taxon>
        <taxon>Pseudomonadota</taxon>
        <taxon>Betaproteobacteria</taxon>
        <taxon>Burkholderiales</taxon>
        <taxon>Comamonadaceae</taxon>
        <taxon>Acidovorax</taxon>
    </lineage>
</organism>
<protein>
    <recommendedName>
        <fullName evidence="5">Extra-cytoplasmic solute receptor</fullName>
    </recommendedName>
</protein>
<sequence>MKPHVSRRTICLGMVAALHATLAAPVFANEPNWPTKPIKLVVGYAAGGATDVVARLVAARMGTELGQSVLVDNRTGANSNVGAELVARSPADGYTLYVFTIANTINATLYNKLGYDPVKDFEPIGLIAKIPNLLVVNPSLPVQSVQEYIKYAKESKDGITFASSGSGSSIHLSGEMFKMKTGLNMLHVPYRGSAPAVTDLLGGQVQSMFDNSPSAMPHVKAGKLRALAITSKERSSLLPDVPTVAESGFPGFEVQSWFGMSAPTGTPAPVIKRLNAALNTALSDPAVKQRLVDLVATASPGSSDDMRKFVASELKNWNEVVKASGAKAD</sequence>
<dbReference type="PANTHER" id="PTHR42928:SF5">
    <property type="entry name" value="BLR1237 PROTEIN"/>
    <property type="match status" value="1"/>
</dbReference>
<dbReference type="CDD" id="cd13578">
    <property type="entry name" value="PBP2_Bug27"/>
    <property type="match status" value="1"/>
</dbReference>
<keyword evidence="2" id="KW-0732">Signal</keyword>